<comment type="caution">
    <text evidence="1">The sequence shown here is derived from an EMBL/GenBank/DDBJ whole genome shotgun (WGS) entry which is preliminary data.</text>
</comment>
<protein>
    <submittedName>
        <fullName evidence="1">Uncharacterized protein</fullName>
    </submittedName>
</protein>
<dbReference type="RefSeq" id="WP_378281569.1">
    <property type="nucleotide sequence ID" value="NZ_JBHSON010000011.1"/>
</dbReference>
<dbReference type="Proteomes" id="UP001596074">
    <property type="component" value="Unassembled WGS sequence"/>
</dbReference>
<reference evidence="2" key="1">
    <citation type="journal article" date="2019" name="Int. J. Syst. Evol. Microbiol.">
        <title>The Global Catalogue of Microorganisms (GCM) 10K type strain sequencing project: providing services to taxonomists for standard genome sequencing and annotation.</title>
        <authorList>
            <consortium name="The Broad Institute Genomics Platform"/>
            <consortium name="The Broad Institute Genome Sequencing Center for Infectious Disease"/>
            <person name="Wu L."/>
            <person name="Ma J."/>
        </authorList>
    </citation>
    <scope>NUCLEOTIDE SEQUENCE [LARGE SCALE GENOMIC DNA]</scope>
    <source>
        <strain evidence="2">KCTC 42087</strain>
    </source>
</reference>
<name>A0ABW0ZW05_9ACTN</name>
<evidence type="ECO:0000313" key="2">
    <source>
        <dbReference type="Proteomes" id="UP001596074"/>
    </source>
</evidence>
<sequence>MTTTLGEYVQLEQEQLAPATVGRVEAAPAQFIGFADFTAQGKFIKPLTTPPGIVGPGSQVMVSITEIDGSNTPFMGNAFMQVFNIVPQSNLIRVACQLFWGDPLRVRLNVVIF</sequence>
<keyword evidence="2" id="KW-1185">Reference proteome</keyword>
<accession>A0ABW0ZW05</accession>
<organism evidence="1 2">
    <name type="scientific">Actinomadura rugatobispora</name>
    <dbReference type="NCBI Taxonomy" id="1994"/>
    <lineage>
        <taxon>Bacteria</taxon>
        <taxon>Bacillati</taxon>
        <taxon>Actinomycetota</taxon>
        <taxon>Actinomycetes</taxon>
        <taxon>Streptosporangiales</taxon>
        <taxon>Thermomonosporaceae</taxon>
        <taxon>Actinomadura</taxon>
    </lineage>
</organism>
<proteinExistence type="predicted"/>
<dbReference type="EMBL" id="JBHSON010000011">
    <property type="protein sequence ID" value="MFC5745949.1"/>
    <property type="molecule type" value="Genomic_DNA"/>
</dbReference>
<evidence type="ECO:0000313" key="1">
    <source>
        <dbReference type="EMBL" id="MFC5745949.1"/>
    </source>
</evidence>
<gene>
    <name evidence="1" type="ORF">ACFPZN_10050</name>
</gene>